<evidence type="ECO:0000256" key="3">
    <source>
        <dbReference type="ARBA" id="ARBA00022692"/>
    </source>
</evidence>
<evidence type="ECO:0000256" key="1">
    <source>
        <dbReference type="ARBA" id="ARBA00004651"/>
    </source>
</evidence>
<name>A0A1I6H2B3_9RHOB</name>
<dbReference type="Pfam" id="PF02588">
    <property type="entry name" value="YitT_membrane"/>
    <property type="match status" value="1"/>
</dbReference>
<sequence length="203" mass="21969">MAEPHKPTDHRLHEDIQAFVLGTGLCALGIVLFTHAGLIAGQTAGLAVLLSYMSPFSFGLIFFVVNLPFYALALLRMGLRFTMRSFAAVTLLSLWAEFLPHVLKISYIHPGAAAVLGGAVSGMGLIIIFRHGGSLGGIGVLGLYLQDKINVQAGWIQLGFDVILFAMAFLLLPWPQVMWSLLGAVVVNLIIGVNHRKDRYTGQ</sequence>
<dbReference type="InterPro" id="IPR051461">
    <property type="entry name" value="UPF0750_membrane"/>
</dbReference>
<feature type="transmembrane region" description="Helical" evidence="6">
    <location>
        <begin position="109"/>
        <end position="129"/>
    </location>
</feature>
<comment type="subcellular location">
    <subcellularLocation>
        <location evidence="1">Cell membrane</location>
        <topology evidence="1">Multi-pass membrane protein</topology>
    </subcellularLocation>
</comment>
<dbReference type="PANTHER" id="PTHR33545">
    <property type="entry name" value="UPF0750 MEMBRANE PROTEIN YITT-RELATED"/>
    <property type="match status" value="1"/>
</dbReference>
<gene>
    <name evidence="7" type="ORF">SAMN04488002_2386</name>
</gene>
<keyword evidence="5 6" id="KW-0472">Membrane</keyword>
<protein>
    <submittedName>
        <fullName evidence="7">Uncharacterized 5xTM membrane BCR, YitT family COG1284</fullName>
    </submittedName>
</protein>
<accession>A0A1I6H2B3</accession>
<dbReference type="RefSeq" id="WP_090217009.1">
    <property type="nucleotide sequence ID" value="NZ_FOYO01000001.1"/>
</dbReference>
<dbReference type="GO" id="GO:0005886">
    <property type="term" value="C:plasma membrane"/>
    <property type="evidence" value="ECO:0007669"/>
    <property type="project" value="UniProtKB-SubCell"/>
</dbReference>
<evidence type="ECO:0000256" key="2">
    <source>
        <dbReference type="ARBA" id="ARBA00022475"/>
    </source>
</evidence>
<dbReference type="EMBL" id="FOYO01000001">
    <property type="protein sequence ID" value="SFR48589.1"/>
    <property type="molecule type" value="Genomic_DNA"/>
</dbReference>
<feature type="transmembrane region" description="Helical" evidence="6">
    <location>
        <begin position="18"/>
        <end position="40"/>
    </location>
</feature>
<dbReference type="PANTHER" id="PTHR33545:SF5">
    <property type="entry name" value="UPF0750 MEMBRANE PROTEIN YITT"/>
    <property type="match status" value="1"/>
</dbReference>
<dbReference type="Proteomes" id="UP000199658">
    <property type="component" value="Unassembled WGS sequence"/>
</dbReference>
<evidence type="ECO:0000313" key="7">
    <source>
        <dbReference type="EMBL" id="SFR48589.1"/>
    </source>
</evidence>
<organism evidence="7 8">
    <name type="scientific">Litoreibacter janthinus</name>
    <dbReference type="NCBI Taxonomy" id="670154"/>
    <lineage>
        <taxon>Bacteria</taxon>
        <taxon>Pseudomonadati</taxon>
        <taxon>Pseudomonadota</taxon>
        <taxon>Alphaproteobacteria</taxon>
        <taxon>Rhodobacterales</taxon>
        <taxon>Roseobacteraceae</taxon>
        <taxon>Litoreibacter</taxon>
    </lineage>
</organism>
<feature type="transmembrane region" description="Helical" evidence="6">
    <location>
        <begin position="85"/>
        <end position="103"/>
    </location>
</feature>
<feature type="transmembrane region" description="Helical" evidence="6">
    <location>
        <begin position="52"/>
        <end position="73"/>
    </location>
</feature>
<dbReference type="OrthoDB" id="3296441at2"/>
<dbReference type="STRING" id="670154.SAMN04488002_2386"/>
<evidence type="ECO:0000313" key="8">
    <source>
        <dbReference type="Proteomes" id="UP000199658"/>
    </source>
</evidence>
<feature type="transmembrane region" description="Helical" evidence="6">
    <location>
        <begin position="177"/>
        <end position="194"/>
    </location>
</feature>
<keyword evidence="2" id="KW-1003">Cell membrane</keyword>
<keyword evidence="4 6" id="KW-1133">Transmembrane helix</keyword>
<dbReference type="AlphaFoldDB" id="A0A1I6H2B3"/>
<keyword evidence="3 6" id="KW-0812">Transmembrane</keyword>
<evidence type="ECO:0000256" key="5">
    <source>
        <dbReference type="ARBA" id="ARBA00023136"/>
    </source>
</evidence>
<keyword evidence="8" id="KW-1185">Reference proteome</keyword>
<evidence type="ECO:0000256" key="4">
    <source>
        <dbReference type="ARBA" id="ARBA00022989"/>
    </source>
</evidence>
<dbReference type="InterPro" id="IPR003740">
    <property type="entry name" value="YitT"/>
</dbReference>
<proteinExistence type="predicted"/>
<reference evidence="8" key="1">
    <citation type="submission" date="2016-10" db="EMBL/GenBank/DDBJ databases">
        <authorList>
            <person name="Varghese N."/>
            <person name="Submissions S."/>
        </authorList>
    </citation>
    <scope>NUCLEOTIDE SEQUENCE [LARGE SCALE GENOMIC DNA]</scope>
    <source>
        <strain evidence="8">DSM 26921</strain>
    </source>
</reference>
<feature type="transmembrane region" description="Helical" evidence="6">
    <location>
        <begin position="149"/>
        <end position="171"/>
    </location>
</feature>
<evidence type="ECO:0000256" key="6">
    <source>
        <dbReference type="SAM" id="Phobius"/>
    </source>
</evidence>